<dbReference type="FunFam" id="2.170.130.10:FF:000001">
    <property type="entry name" value="Catecholate siderophore TonB-dependent receptor"/>
    <property type="match status" value="1"/>
</dbReference>
<dbReference type="GO" id="GO:0009279">
    <property type="term" value="C:cell outer membrane"/>
    <property type="evidence" value="ECO:0007669"/>
    <property type="project" value="UniProtKB-SubCell"/>
</dbReference>
<reference evidence="20 21" key="1">
    <citation type="submission" date="2020-06" db="EMBL/GenBank/DDBJ databases">
        <title>Pseudomonas eucalypticola sp. nov., an endophyte of Eucalyptus dunnii leaves with biocontrol ability of eucalyptus leaf blight.</title>
        <authorList>
            <person name="Liu Y."/>
            <person name="Song Z."/>
            <person name="Zeng H."/>
            <person name="Lu M."/>
            <person name="Wang X."/>
            <person name="Lian X."/>
            <person name="Zhang Q."/>
        </authorList>
    </citation>
    <scope>NUCLEOTIDE SEQUENCE [LARGE SCALE GENOMIC DNA]</scope>
    <source>
        <strain evidence="20 21">NP-1</strain>
    </source>
</reference>
<keyword evidence="12 20" id="KW-0675">Receptor</keyword>
<dbReference type="SUPFAM" id="SSF56935">
    <property type="entry name" value="Porins"/>
    <property type="match status" value="1"/>
</dbReference>
<dbReference type="InterPro" id="IPR037066">
    <property type="entry name" value="Plug_dom_sf"/>
</dbReference>
<feature type="chain" id="PRO_5028939384" evidence="17">
    <location>
        <begin position="36"/>
        <end position="767"/>
    </location>
</feature>
<keyword evidence="11 14" id="KW-0472">Membrane</keyword>
<dbReference type="GO" id="GO:0015344">
    <property type="term" value="F:siderophore uptake transmembrane transporter activity"/>
    <property type="evidence" value="ECO:0007669"/>
    <property type="project" value="TreeGrafter"/>
</dbReference>
<evidence type="ECO:0000313" key="20">
    <source>
        <dbReference type="EMBL" id="QKZ06772.1"/>
    </source>
</evidence>
<evidence type="ECO:0000256" key="12">
    <source>
        <dbReference type="ARBA" id="ARBA00023170"/>
    </source>
</evidence>
<evidence type="ECO:0000256" key="6">
    <source>
        <dbReference type="ARBA" id="ARBA00022692"/>
    </source>
</evidence>
<evidence type="ECO:0000256" key="11">
    <source>
        <dbReference type="ARBA" id="ARBA00023136"/>
    </source>
</evidence>
<dbReference type="CDD" id="cd01347">
    <property type="entry name" value="ligand_gated_channel"/>
    <property type="match status" value="1"/>
</dbReference>
<keyword evidence="7 17" id="KW-0732">Signal</keyword>
<dbReference type="PANTHER" id="PTHR32552:SF89">
    <property type="entry name" value="CATECHOLATE SIDEROPHORE RECEPTOR FIU"/>
    <property type="match status" value="1"/>
</dbReference>
<dbReference type="Pfam" id="PF00593">
    <property type="entry name" value="TonB_dep_Rec_b-barrel"/>
    <property type="match status" value="1"/>
</dbReference>
<name>A0A7D5DAN9_9PSED</name>
<feature type="signal peptide" evidence="17">
    <location>
        <begin position="1"/>
        <end position="35"/>
    </location>
</feature>
<comment type="similarity">
    <text evidence="2 14 15">Belongs to the TonB-dependent receptor family.</text>
</comment>
<dbReference type="PANTHER" id="PTHR32552">
    <property type="entry name" value="FERRICHROME IRON RECEPTOR-RELATED"/>
    <property type="match status" value="1"/>
</dbReference>
<evidence type="ECO:0000313" key="21">
    <source>
        <dbReference type="Proteomes" id="UP000509568"/>
    </source>
</evidence>
<evidence type="ECO:0000256" key="5">
    <source>
        <dbReference type="ARBA" id="ARBA00022496"/>
    </source>
</evidence>
<proteinExistence type="inferred from homology"/>
<evidence type="ECO:0000256" key="9">
    <source>
        <dbReference type="ARBA" id="ARBA00023065"/>
    </source>
</evidence>
<dbReference type="AlphaFoldDB" id="A0A7D5DAN9"/>
<keyword evidence="21" id="KW-1185">Reference proteome</keyword>
<evidence type="ECO:0000256" key="17">
    <source>
        <dbReference type="SAM" id="SignalP"/>
    </source>
</evidence>
<evidence type="ECO:0000256" key="2">
    <source>
        <dbReference type="ARBA" id="ARBA00009810"/>
    </source>
</evidence>
<dbReference type="KEGG" id="pez:HWQ56_24530"/>
<evidence type="ECO:0000256" key="3">
    <source>
        <dbReference type="ARBA" id="ARBA00022448"/>
    </source>
</evidence>
<feature type="region of interest" description="Disordered" evidence="16">
    <location>
        <begin position="413"/>
        <end position="452"/>
    </location>
</feature>
<evidence type="ECO:0000256" key="16">
    <source>
        <dbReference type="SAM" id="MobiDB-lite"/>
    </source>
</evidence>
<feature type="domain" description="TonB-dependent receptor-like beta-barrel" evidence="18">
    <location>
        <begin position="254"/>
        <end position="736"/>
    </location>
</feature>
<dbReference type="RefSeq" id="WP_176571975.1">
    <property type="nucleotide sequence ID" value="NZ_CP056030.1"/>
</dbReference>
<dbReference type="GO" id="GO:0015891">
    <property type="term" value="P:siderophore transport"/>
    <property type="evidence" value="ECO:0007669"/>
    <property type="project" value="UniProtKB-ARBA"/>
</dbReference>
<keyword evidence="3 14" id="KW-0813">Transport</keyword>
<keyword evidence="9" id="KW-0406">Ion transport</keyword>
<evidence type="ECO:0000256" key="13">
    <source>
        <dbReference type="ARBA" id="ARBA00023237"/>
    </source>
</evidence>
<evidence type="ECO:0000256" key="10">
    <source>
        <dbReference type="ARBA" id="ARBA00023077"/>
    </source>
</evidence>
<dbReference type="Gene3D" id="2.170.130.10">
    <property type="entry name" value="TonB-dependent receptor, plug domain"/>
    <property type="match status" value="1"/>
</dbReference>
<keyword evidence="13 14" id="KW-0998">Cell outer membrane</keyword>
<dbReference type="Gene3D" id="2.40.170.20">
    <property type="entry name" value="TonB-dependent receptor, beta-barrel domain"/>
    <property type="match status" value="1"/>
</dbReference>
<evidence type="ECO:0000256" key="8">
    <source>
        <dbReference type="ARBA" id="ARBA00023004"/>
    </source>
</evidence>
<dbReference type="InterPro" id="IPR039426">
    <property type="entry name" value="TonB-dep_rcpt-like"/>
</dbReference>
<evidence type="ECO:0000256" key="4">
    <source>
        <dbReference type="ARBA" id="ARBA00022452"/>
    </source>
</evidence>
<dbReference type="PROSITE" id="PS52016">
    <property type="entry name" value="TONB_DEPENDENT_REC_3"/>
    <property type="match status" value="1"/>
</dbReference>
<accession>A0A7D5DAN9</accession>
<organism evidence="20 21">
    <name type="scientific">Pseudomonas eucalypticola</name>
    <dbReference type="NCBI Taxonomy" id="2599595"/>
    <lineage>
        <taxon>Bacteria</taxon>
        <taxon>Pseudomonadati</taxon>
        <taxon>Pseudomonadota</taxon>
        <taxon>Gammaproteobacteria</taxon>
        <taxon>Pseudomonadales</taxon>
        <taxon>Pseudomonadaceae</taxon>
        <taxon>Pseudomonas</taxon>
    </lineage>
</organism>
<evidence type="ECO:0000256" key="15">
    <source>
        <dbReference type="RuleBase" id="RU003357"/>
    </source>
</evidence>
<gene>
    <name evidence="20" type="ORF">HWQ56_24530</name>
</gene>
<protein>
    <submittedName>
        <fullName evidence="20">TonB-dependent receptor</fullName>
    </submittedName>
</protein>
<keyword evidence="8" id="KW-0408">Iron</keyword>
<evidence type="ECO:0000256" key="1">
    <source>
        <dbReference type="ARBA" id="ARBA00004571"/>
    </source>
</evidence>
<evidence type="ECO:0000259" key="19">
    <source>
        <dbReference type="Pfam" id="PF07715"/>
    </source>
</evidence>
<dbReference type="Pfam" id="PF07715">
    <property type="entry name" value="Plug"/>
    <property type="match status" value="1"/>
</dbReference>
<dbReference type="Proteomes" id="UP000509568">
    <property type="component" value="Chromosome"/>
</dbReference>
<evidence type="ECO:0000256" key="7">
    <source>
        <dbReference type="ARBA" id="ARBA00022729"/>
    </source>
</evidence>
<comment type="subcellular location">
    <subcellularLocation>
        <location evidence="1 14">Cell outer membrane</location>
        <topology evidence="1 14">Multi-pass membrane protein</topology>
    </subcellularLocation>
</comment>
<dbReference type="InterPro" id="IPR000531">
    <property type="entry name" value="Beta-barrel_TonB"/>
</dbReference>
<feature type="compositionally biased region" description="Polar residues" evidence="16">
    <location>
        <begin position="432"/>
        <end position="446"/>
    </location>
</feature>
<keyword evidence="5" id="KW-0410">Iron transport</keyword>
<evidence type="ECO:0000259" key="18">
    <source>
        <dbReference type="Pfam" id="PF00593"/>
    </source>
</evidence>
<keyword evidence="10 15" id="KW-0798">TonB box</keyword>
<feature type="region of interest" description="Disordered" evidence="16">
    <location>
        <begin position="545"/>
        <end position="566"/>
    </location>
</feature>
<dbReference type="InterPro" id="IPR012910">
    <property type="entry name" value="Plug_dom"/>
</dbReference>
<keyword evidence="4 14" id="KW-1134">Transmembrane beta strand</keyword>
<sequence length="767" mass="83004">MSRQHVHVPVSSPRLLVSAIGMALGAASVSQFAQAAEDTDAKQNGAISLGATSITGEAQEPSYQVEKSASNKYTAPLTDTPRSVTVIPQQVIKDTAATSLQDALRTVPGITFGAGEGGNPQGDRPFIRGFDAQGDTYLDGVRDTGAQTREIFDIESVEVSKGPNSAFGGRGSAGGSINLISKLPKDHDFIDGGFTYGSDQTRRYTLDVNRKFLDTAAFRLNLMSHEQNVAGRDAVNYDRWGVAPSLTFGLGTENRLNLSYYHVESNDLPDSGIPYGYSSADATAHVHDKPTDGGNSNNFYGLKDRDFRKTRADISTISFEHDFSDTMTLKNTLRHGNTGQDYILTQPDDSQKNVNKYGTVWRRANARVSTTETTTNQTDLFGEFNLLGFKNNYSTGVEFTREVSNVTGYTFANPANSNPGATSPGGTGCQPGETNGGTCTSLSNPNPDDDYTGTITRNYAGTRTTANTRAIYAFDTIELDPQWLLNLGTRFDSFDTKADSATTGKTKNDSTFWNWQAGLVYKPTDNGSIYASFATSATPPGAMLNEGIDGNPLTAGNSTLQSDLEPETTKNYEIGTKWDVLQDRVSLTADIFRTEKENTRVLTANNTYENAGKTRVDGFELSATGKITEKWQVFAGYSYLDSEIVSGGLSGRNGTVTGGAATDGNELPNTPKHSASLWTTYQVAPKLTIGGGAFYVGEVWGDTANTVYVPSYTRYDAMAAYKLNKNVDFQLNVQNLTDKVYYDKAYAAHFANQAAGRTVLFSTNFHF</sequence>
<dbReference type="EMBL" id="CP056030">
    <property type="protein sequence ID" value="QKZ06772.1"/>
    <property type="molecule type" value="Genomic_DNA"/>
</dbReference>
<feature type="domain" description="TonB-dependent receptor plug" evidence="19">
    <location>
        <begin position="77"/>
        <end position="175"/>
    </location>
</feature>
<evidence type="ECO:0000256" key="14">
    <source>
        <dbReference type="PROSITE-ProRule" id="PRU01360"/>
    </source>
</evidence>
<keyword evidence="6 14" id="KW-0812">Transmembrane</keyword>
<dbReference type="InterPro" id="IPR036942">
    <property type="entry name" value="Beta-barrel_TonB_sf"/>
</dbReference>